<gene>
    <name evidence="2" type="ORF">METZ01_LOCUS114998</name>
</gene>
<keyword evidence="1" id="KW-0472">Membrane</keyword>
<dbReference type="AlphaFoldDB" id="A0A381XBN6"/>
<evidence type="ECO:0008006" key="3">
    <source>
        <dbReference type="Google" id="ProtNLM"/>
    </source>
</evidence>
<keyword evidence="1" id="KW-1133">Transmembrane helix</keyword>
<feature type="transmembrane region" description="Helical" evidence="1">
    <location>
        <begin position="118"/>
        <end position="141"/>
    </location>
</feature>
<dbReference type="InterPro" id="IPR051311">
    <property type="entry name" value="DedA_domain"/>
</dbReference>
<evidence type="ECO:0000256" key="1">
    <source>
        <dbReference type="SAM" id="Phobius"/>
    </source>
</evidence>
<evidence type="ECO:0000313" key="2">
    <source>
        <dbReference type="EMBL" id="SVA62144.1"/>
    </source>
</evidence>
<protein>
    <recommendedName>
        <fullName evidence="3">Cytochrome B</fullName>
    </recommendedName>
</protein>
<accession>A0A381XBN6</accession>
<dbReference type="GO" id="GO:0005886">
    <property type="term" value="C:plasma membrane"/>
    <property type="evidence" value="ECO:0007669"/>
    <property type="project" value="TreeGrafter"/>
</dbReference>
<name>A0A381XBN6_9ZZZZ</name>
<dbReference type="PANTHER" id="PTHR42709:SF11">
    <property type="entry name" value="DEDA FAMILY PROTEIN"/>
    <property type="match status" value="1"/>
</dbReference>
<feature type="transmembrane region" description="Helical" evidence="1">
    <location>
        <begin position="57"/>
        <end position="81"/>
    </location>
</feature>
<organism evidence="2">
    <name type="scientific">marine metagenome</name>
    <dbReference type="NCBI Taxonomy" id="408172"/>
    <lineage>
        <taxon>unclassified sequences</taxon>
        <taxon>metagenomes</taxon>
        <taxon>ecological metagenomes</taxon>
    </lineage>
</organism>
<keyword evidence="1" id="KW-0812">Transmembrane</keyword>
<feature type="transmembrane region" description="Helical" evidence="1">
    <location>
        <begin position="181"/>
        <end position="203"/>
    </location>
</feature>
<dbReference type="PANTHER" id="PTHR42709">
    <property type="entry name" value="ALKALINE PHOSPHATASE LIKE PROTEIN"/>
    <property type="match status" value="1"/>
</dbReference>
<dbReference type="EMBL" id="UINC01014595">
    <property type="protein sequence ID" value="SVA62144.1"/>
    <property type="molecule type" value="Genomic_DNA"/>
</dbReference>
<proteinExistence type="predicted"/>
<sequence length="204" mass="23055">MLLVRKIYDWVLSWADKPSGPVALGAMSMAEASFFPIPPDVLLIPLALGKREKAWHFGLICSVCSILGAALGYGIGFWVWWAEPNVFTSFAQLFFDHIPGFTYESFENIKSLYDEYNFMIIFTAGFTPIPFKLFTISAGAFNIQFPMFILAGTVSRSARFFLVAFLIKTYGEPIRKFIDKYFNLLAIVFTVLLFGGFALVKYIL</sequence>
<reference evidence="2" key="1">
    <citation type="submission" date="2018-05" db="EMBL/GenBank/DDBJ databases">
        <authorList>
            <person name="Lanie J.A."/>
            <person name="Ng W.-L."/>
            <person name="Kazmierczak K.M."/>
            <person name="Andrzejewski T.M."/>
            <person name="Davidsen T.M."/>
            <person name="Wayne K.J."/>
            <person name="Tettelin H."/>
            <person name="Glass J.I."/>
            <person name="Rusch D."/>
            <person name="Podicherti R."/>
            <person name="Tsui H.-C.T."/>
            <person name="Winkler M.E."/>
        </authorList>
    </citation>
    <scope>NUCLEOTIDE SEQUENCE</scope>
</reference>